<proteinExistence type="predicted"/>
<feature type="compositionally biased region" description="Low complexity" evidence="1">
    <location>
        <begin position="289"/>
        <end position="325"/>
    </location>
</feature>
<organism evidence="2 3">
    <name type="scientific">Aedes albopictus</name>
    <name type="common">Asian tiger mosquito</name>
    <name type="synonym">Stegomyia albopicta</name>
    <dbReference type="NCBI Taxonomy" id="7160"/>
    <lineage>
        <taxon>Eukaryota</taxon>
        <taxon>Metazoa</taxon>
        <taxon>Ecdysozoa</taxon>
        <taxon>Arthropoda</taxon>
        <taxon>Hexapoda</taxon>
        <taxon>Insecta</taxon>
        <taxon>Pterygota</taxon>
        <taxon>Neoptera</taxon>
        <taxon>Endopterygota</taxon>
        <taxon>Diptera</taxon>
        <taxon>Nematocera</taxon>
        <taxon>Culicoidea</taxon>
        <taxon>Culicidae</taxon>
        <taxon>Culicinae</taxon>
        <taxon>Aedini</taxon>
        <taxon>Aedes</taxon>
        <taxon>Stegomyia</taxon>
    </lineage>
</organism>
<evidence type="ECO:0000256" key="1">
    <source>
        <dbReference type="SAM" id="MobiDB-lite"/>
    </source>
</evidence>
<accession>A0ABM1ZFE1</accession>
<dbReference type="Proteomes" id="UP000069940">
    <property type="component" value="Unassembled WGS sequence"/>
</dbReference>
<sequence>MGVSVHNVSLDSVFSSLGRNHILRCYTCSQYSPFLIYLGYNEKAVQFCREAKDIQLFCPICSPNPVLYQHLHPGESLFRADSILNDQRLLNLLADYVSEDDPYATEDRIIITENTQLCSPYKAVAKRMAPKSHKLKLLMNLFPEAHRMRNEHYVDREDLCESMKRKYHDVCVSYMDISEAGGSQLIDNFDILIDKTPMVIGQRHHSRIPTVPAVMVTEPSPLPEPEPVLLSDSDREIRAVGSDDESEIGSVASGGSGTHFLISGSDITVVSEVQISSEEPAGNWDIHPSSQSQSQHLSRRSSQIVLAEGQSSSTSQSVDISSQSVIGGGKQSELSYGSDSSDSCVIDFPSAPRAPPRRRPPSADDGQQPGPSNVKRRRVSPRGNRPMNPSPEEFQRNPHAGGRVPRVDGG</sequence>
<evidence type="ECO:0000313" key="2">
    <source>
        <dbReference type="EnsemblMetazoa" id="AALFPA23_017939.P26303"/>
    </source>
</evidence>
<keyword evidence="3" id="KW-1185">Reference proteome</keyword>
<reference evidence="2" key="2">
    <citation type="submission" date="2025-05" db="UniProtKB">
        <authorList>
            <consortium name="EnsemblMetazoa"/>
        </authorList>
    </citation>
    <scope>IDENTIFICATION</scope>
    <source>
        <strain evidence="2">Foshan</strain>
    </source>
</reference>
<name>A0ABM1ZFE1_AEDAL</name>
<evidence type="ECO:0008006" key="4">
    <source>
        <dbReference type="Google" id="ProtNLM"/>
    </source>
</evidence>
<feature type="region of interest" description="Disordered" evidence="1">
    <location>
        <begin position="279"/>
        <end position="410"/>
    </location>
</feature>
<dbReference type="RefSeq" id="XP_062705227.1">
    <property type="nucleotide sequence ID" value="XM_062849243.1"/>
</dbReference>
<dbReference type="EnsemblMetazoa" id="AALFPA23_017939.R26303">
    <property type="protein sequence ID" value="AALFPA23_017939.P26303"/>
    <property type="gene ID" value="AALFPA23_017939"/>
</dbReference>
<evidence type="ECO:0000313" key="3">
    <source>
        <dbReference type="Proteomes" id="UP000069940"/>
    </source>
</evidence>
<reference evidence="3" key="1">
    <citation type="journal article" date="2015" name="Proc. Natl. Acad. Sci. U.S.A.">
        <title>Genome sequence of the Asian Tiger mosquito, Aedes albopictus, reveals insights into its biology, genetics, and evolution.</title>
        <authorList>
            <person name="Chen X.G."/>
            <person name="Jiang X."/>
            <person name="Gu J."/>
            <person name="Xu M."/>
            <person name="Wu Y."/>
            <person name="Deng Y."/>
            <person name="Zhang C."/>
            <person name="Bonizzoni M."/>
            <person name="Dermauw W."/>
            <person name="Vontas J."/>
            <person name="Armbruster P."/>
            <person name="Huang X."/>
            <person name="Yang Y."/>
            <person name="Zhang H."/>
            <person name="He W."/>
            <person name="Peng H."/>
            <person name="Liu Y."/>
            <person name="Wu K."/>
            <person name="Chen J."/>
            <person name="Lirakis M."/>
            <person name="Topalis P."/>
            <person name="Van Leeuwen T."/>
            <person name="Hall A.B."/>
            <person name="Jiang X."/>
            <person name="Thorpe C."/>
            <person name="Mueller R.L."/>
            <person name="Sun C."/>
            <person name="Waterhouse R.M."/>
            <person name="Yan G."/>
            <person name="Tu Z.J."/>
            <person name="Fang X."/>
            <person name="James A.A."/>
        </authorList>
    </citation>
    <scope>NUCLEOTIDE SEQUENCE [LARGE SCALE GENOMIC DNA]</scope>
    <source>
        <strain evidence="3">Foshan</strain>
    </source>
</reference>
<protein>
    <recommendedName>
        <fullName evidence="4">Secreted protein</fullName>
    </recommendedName>
</protein>
<dbReference type="GeneID" id="109429315"/>